<evidence type="ECO:0000313" key="10">
    <source>
        <dbReference type="Proteomes" id="UP000277803"/>
    </source>
</evidence>
<dbReference type="InterPro" id="IPR046950">
    <property type="entry name" value="DNA-dir_Rpol_C_phage-type"/>
</dbReference>
<dbReference type="GO" id="GO:0003677">
    <property type="term" value="F:DNA binding"/>
    <property type="evidence" value="ECO:0007669"/>
    <property type="project" value="InterPro"/>
</dbReference>
<dbReference type="EC" id="2.7.7.6" evidence="2"/>
<dbReference type="Gene3D" id="1.10.1320.10">
    <property type="entry name" value="DNA-directed RNA polymerase, N-terminal domain"/>
    <property type="match status" value="1"/>
</dbReference>
<dbReference type="SMART" id="SM01311">
    <property type="entry name" value="RPOL_N"/>
    <property type="match status" value="1"/>
</dbReference>
<evidence type="ECO:0000313" key="9">
    <source>
        <dbReference type="EMBL" id="RJY49992.1"/>
    </source>
</evidence>
<evidence type="ECO:0000259" key="8">
    <source>
        <dbReference type="SMART" id="SM01311"/>
    </source>
</evidence>
<dbReference type="Gene3D" id="1.10.287.280">
    <property type="match status" value="1"/>
</dbReference>
<dbReference type="Pfam" id="PF14700">
    <property type="entry name" value="RPOL_N"/>
    <property type="match status" value="1"/>
</dbReference>
<dbReference type="RefSeq" id="WP_119982889.1">
    <property type="nucleotide sequence ID" value="NZ_QXZZ01000036.1"/>
</dbReference>
<dbReference type="GO" id="GO:0003899">
    <property type="term" value="F:DNA-directed RNA polymerase activity"/>
    <property type="evidence" value="ECO:0007669"/>
    <property type="project" value="UniProtKB-EC"/>
</dbReference>
<keyword evidence="3" id="KW-0240">DNA-directed RNA polymerase</keyword>
<evidence type="ECO:0000256" key="2">
    <source>
        <dbReference type="ARBA" id="ARBA00012418"/>
    </source>
</evidence>
<proteinExistence type="inferred from homology"/>
<evidence type="ECO:0000256" key="4">
    <source>
        <dbReference type="ARBA" id="ARBA00022679"/>
    </source>
</evidence>
<dbReference type="PANTHER" id="PTHR10102">
    <property type="entry name" value="DNA-DIRECTED RNA POLYMERASE, MITOCHONDRIAL"/>
    <property type="match status" value="1"/>
</dbReference>
<protein>
    <recommendedName>
        <fullName evidence="2">DNA-directed RNA polymerase</fullName>
        <ecNumber evidence="2">2.7.7.6</ecNumber>
    </recommendedName>
</protein>
<keyword evidence="6" id="KW-0804">Transcription</keyword>
<organism evidence="9 10">
    <name type="scientific">Veillonella atypica</name>
    <dbReference type="NCBI Taxonomy" id="39777"/>
    <lineage>
        <taxon>Bacteria</taxon>
        <taxon>Bacillati</taxon>
        <taxon>Bacillota</taxon>
        <taxon>Negativicutes</taxon>
        <taxon>Veillonellales</taxon>
        <taxon>Veillonellaceae</taxon>
        <taxon>Veillonella</taxon>
    </lineage>
</organism>
<dbReference type="EMBL" id="QXZZ01000036">
    <property type="protein sequence ID" value="RJY49992.1"/>
    <property type="molecule type" value="Genomic_DNA"/>
</dbReference>
<keyword evidence="5" id="KW-0548">Nucleotidyltransferase</keyword>
<reference evidence="9 10" key="1">
    <citation type="submission" date="2018-09" db="EMBL/GenBank/DDBJ databases">
        <title>Genome sequence of Veillonella atypica isolated from periodontal Korean patients.</title>
        <authorList>
            <person name="Lee J.-H."/>
            <person name="Moon J.-H."/>
            <person name="Shin S.-Y."/>
        </authorList>
    </citation>
    <scope>NUCLEOTIDE SEQUENCE [LARGE SCALE GENOMIC DNA]</scope>
    <source>
        <strain evidence="9 10">KHUD_V1</strain>
    </source>
</reference>
<gene>
    <name evidence="9" type="ORF">D2965_08480</name>
</gene>
<evidence type="ECO:0000256" key="5">
    <source>
        <dbReference type="ARBA" id="ARBA00022695"/>
    </source>
</evidence>
<evidence type="ECO:0000256" key="6">
    <source>
        <dbReference type="ARBA" id="ARBA00023163"/>
    </source>
</evidence>
<dbReference type="InterPro" id="IPR002092">
    <property type="entry name" value="DNA-dir_Rpol_phage-type"/>
</dbReference>
<dbReference type="SUPFAM" id="SSF56672">
    <property type="entry name" value="DNA/RNA polymerases"/>
    <property type="match status" value="1"/>
</dbReference>
<dbReference type="Proteomes" id="UP000277803">
    <property type="component" value="Unassembled WGS sequence"/>
</dbReference>
<accession>A0A3A6WC44</accession>
<dbReference type="GO" id="GO:0000428">
    <property type="term" value="C:DNA-directed RNA polymerase complex"/>
    <property type="evidence" value="ECO:0007669"/>
    <property type="project" value="UniProtKB-KW"/>
</dbReference>
<evidence type="ECO:0000256" key="7">
    <source>
        <dbReference type="ARBA" id="ARBA00048552"/>
    </source>
</evidence>
<dbReference type="GO" id="GO:0006351">
    <property type="term" value="P:DNA-templated transcription"/>
    <property type="evidence" value="ECO:0007669"/>
    <property type="project" value="InterPro"/>
</dbReference>
<dbReference type="Gene3D" id="1.10.150.20">
    <property type="entry name" value="5' to 3' exonuclease, C-terminal subdomain"/>
    <property type="match status" value="1"/>
</dbReference>
<dbReference type="PANTHER" id="PTHR10102:SF0">
    <property type="entry name" value="DNA-DIRECTED RNA POLYMERASE, MITOCHONDRIAL"/>
    <property type="match status" value="1"/>
</dbReference>
<dbReference type="Pfam" id="PF00940">
    <property type="entry name" value="RNA_pol"/>
    <property type="match status" value="1"/>
</dbReference>
<evidence type="ECO:0000256" key="1">
    <source>
        <dbReference type="ARBA" id="ARBA00009493"/>
    </source>
</evidence>
<sequence length="839" mass="96275">MNTNTIEQQIELEKHYTELAQETFKKRLEQARNQGRITSQPLGSGLKKLFVEALATNIGAWIDENTKPKRGVGKKYRELLKAMLEAFGKDALVLNICATVLEKAINETLATDHKASVSSCGYQVGNSLYYNAKTEAYLKQDGTGTQVNRIQEGLDKRTLMYQKTSHIKGVMKKNKFEWVKWEKGVIVNLGLDILYILIKSTDLITTSQSNDRTLYLEPSQALLDTYRYNAEFISKFIVDRTPTIIKPKPWTDMSQGGYYGAMKKRLHFMRISHIVGKTKVVKSYIKKIQDVDLSKIYSAVNAIQETPYRINKDMYEVVNAIFEQGGGIAGIAGFEPHAPEPVRNTFETKQDFGKRFHEWLEIEIARRSKALRAIRLFRYAKEFKEYDKIYFPCNIDFRGRIYPIPLFNHQGDDFMKSLIEYAEPVPLKDSQDIELFYWQGANLWGNDKVSHREQVEWVKAHHSNIVDSAKAPLDYLWWTDADEPLQFLAWAMEYVKSLEYYQEHKTYEGYSCPLVIAYDGTCSGLQHYSAMLRDEVGGSAVNLIDHERPADIYQQVADKVLKIVEKDATSGTLDEVEKEAVGGGQRVHFGTRSMAQAWLAHGVNRKVVKRNVMTLAYGSGQYGFQEQIYEDTTKGNPHFKRFEKPCAKYMAKLVWQEVQTTVVSATEGMKYLKALAKVLTKHGLPVNWWTPLGLPVQQQYLKLVQKSFRTRFGDMVRWHGYYQDVADDEALDANGQKNGIAPNFIHSLDSTHLMMVVNEAGLKNYTTIHDSFGTSLGEARHLQIVIREQLYKLYTEHSPLEEFRQYVQEMTGEDLSDIVEPPKGNLNLRNILKSTFIFH</sequence>
<name>A0A3A6WC44_9FIRM</name>
<dbReference type="InterPro" id="IPR037159">
    <property type="entry name" value="RNA_POL_N_sf"/>
</dbReference>
<dbReference type="InterPro" id="IPR043502">
    <property type="entry name" value="DNA/RNA_pol_sf"/>
</dbReference>
<dbReference type="InterPro" id="IPR029262">
    <property type="entry name" value="RPOL_N"/>
</dbReference>
<dbReference type="PROSITE" id="PS00489">
    <property type="entry name" value="RNA_POL_PHAGE_2"/>
    <property type="match status" value="1"/>
</dbReference>
<evidence type="ECO:0000256" key="3">
    <source>
        <dbReference type="ARBA" id="ARBA00022478"/>
    </source>
</evidence>
<comment type="catalytic activity">
    <reaction evidence="7">
        <text>RNA(n) + a ribonucleoside 5'-triphosphate = RNA(n+1) + diphosphate</text>
        <dbReference type="Rhea" id="RHEA:21248"/>
        <dbReference type="Rhea" id="RHEA-COMP:14527"/>
        <dbReference type="Rhea" id="RHEA-COMP:17342"/>
        <dbReference type="ChEBI" id="CHEBI:33019"/>
        <dbReference type="ChEBI" id="CHEBI:61557"/>
        <dbReference type="ChEBI" id="CHEBI:140395"/>
        <dbReference type="EC" id="2.7.7.6"/>
    </reaction>
</comment>
<comment type="caution">
    <text evidence="9">The sequence shown here is derived from an EMBL/GenBank/DDBJ whole genome shotgun (WGS) entry which is preliminary data.</text>
</comment>
<keyword evidence="4" id="KW-0808">Transferase</keyword>
<comment type="similarity">
    <text evidence="1">Belongs to the phage and mitochondrial RNA polymerase family.</text>
</comment>
<feature type="domain" description="DNA-directed RNA polymerase N-terminal" evidence="8">
    <location>
        <begin position="7"/>
        <end position="305"/>
    </location>
</feature>
<dbReference type="AlphaFoldDB" id="A0A3A6WC44"/>